<dbReference type="RefSeq" id="WP_262849639.1">
    <property type="nucleotide sequence ID" value="NZ_JANZYP010000088.1"/>
</dbReference>
<accession>A0ABV9ELD0</accession>
<keyword evidence="7" id="KW-1185">Reference proteome</keyword>
<evidence type="ECO:0000256" key="4">
    <source>
        <dbReference type="ARBA" id="ARBA00022840"/>
    </source>
</evidence>
<name>A0ABV9ELD0_9ACTN</name>
<proteinExistence type="inferred from homology"/>
<evidence type="ECO:0000256" key="3">
    <source>
        <dbReference type="ARBA" id="ARBA00022741"/>
    </source>
</evidence>
<sequence>MTILATEGLTKRFPRVTALDRLTVSAGTGVTGLVGANGAGKSTLIKIFLGLLPPTEGTATVLGLSPATQALEIRRAVGYMPEHDCLPPDMSATEFTVHMAQMSGLPRSTARERAADTLRHVGLYEERYRPIGGYSTGMKQRVKLAQALVHDPSLVFLDEPTNGLDPQGRDEMLALIRRIGTEFGISVVVTSHLLGELERVCDHVIVIDGGRLLRSSAIGEFTQATQSITVEVEEGQEPLAERLTSAGQRVTVAGRLLMVEAGSPATFDAVRDAVCDLDLNLVRLEQGRHRIEDVFREEVSNV</sequence>
<dbReference type="Proteomes" id="UP001595891">
    <property type="component" value="Unassembled WGS sequence"/>
</dbReference>
<protein>
    <submittedName>
        <fullName evidence="6">ABC transporter ATP-binding protein</fullName>
    </submittedName>
</protein>
<dbReference type="InterPro" id="IPR027417">
    <property type="entry name" value="P-loop_NTPase"/>
</dbReference>
<dbReference type="Gene3D" id="3.40.50.300">
    <property type="entry name" value="P-loop containing nucleotide triphosphate hydrolases"/>
    <property type="match status" value="1"/>
</dbReference>
<evidence type="ECO:0000256" key="2">
    <source>
        <dbReference type="ARBA" id="ARBA00022448"/>
    </source>
</evidence>
<organism evidence="6 7">
    <name type="scientific">Sphaerisporangium corydalis</name>
    <dbReference type="NCBI Taxonomy" id="1441875"/>
    <lineage>
        <taxon>Bacteria</taxon>
        <taxon>Bacillati</taxon>
        <taxon>Actinomycetota</taxon>
        <taxon>Actinomycetes</taxon>
        <taxon>Streptosporangiales</taxon>
        <taxon>Streptosporangiaceae</taxon>
        <taxon>Sphaerisporangium</taxon>
    </lineage>
</organism>
<dbReference type="SUPFAM" id="SSF52540">
    <property type="entry name" value="P-loop containing nucleoside triphosphate hydrolases"/>
    <property type="match status" value="1"/>
</dbReference>
<feature type="domain" description="ABC transporter" evidence="5">
    <location>
        <begin position="4"/>
        <end position="234"/>
    </location>
</feature>
<keyword evidence="2" id="KW-0813">Transport</keyword>
<reference evidence="7" key="1">
    <citation type="journal article" date="2019" name="Int. J. Syst. Evol. Microbiol.">
        <title>The Global Catalogue of Microorganisms (GCM) 10K type strain sequencing project: providing services to taxonomists for standard genome sequencing and annotation.</title>
        <authorList>
            <consortium name="The Broad Institute Genomics Platform"/>
            <consortium name="The Broad Institute Genome Sequencing Center for Infectious Disease"/>
            <person name="Wu L."/>
            <person name="Ma J."/>
        </authorList>
    </citation>
    <scope>NUCLEOTIDE SEQUENCE [LARGE SCALE GENOMIC DNA]</scope>
    <source>
        <strain evidence="7">CCUG 49560</strain>
    </source>
</reference>
<keyword evidence="3" id="KW-0547">Nucleotide-binding</keyword>
<evidence type="ECO:0000256" key="1">
    <source>
        <dbReference type="ARBA" id="ARBA00005417"/>
    </source>
</evidence>
<comment type="similarity">
    <text evidence="1">Belongs to the ABC transporter superfamily.</text>
</comment>
<dbReference type="PANTHER" id="PTHR43335">
    <property type="entry name" value="ABC TRANSPORTER, ATP-BINDING PROTEIN"/>
    <property type="match status" value="1"/>
</dbReference>
<evidence type="ECO:0000259" key="5">
    <source>
        <dbReference type="PROSITE" id="PS50893"/>
    </source>
</evidence>
<evidence type="ECO:0000313" key="7">
    <source>
        <dbReference type="Proteomes" id="UP001595891"/>
    </source>
</evidence>
<dbReference type="EMBL" id="JBHSFN010000023">
    <property type="protein sequence ID" value="MFC4590481.1"/>
    <property type="molecule type" value="Genomic_DNA"/>
</dbReference>
<keyword evidence="4 6" id="KW-0067">ATP-binding</keyword>
<dbReference type="Pfam" id="PF00005">
    <property type="entry name" value="ABC_tran"/>
    <property type="match status" value="1"/>
</dbReference>
<dbReference type="InterPro" id="IPR003593">
    <property type="entry name" value="AAA+_ATPase"/>
</dbReference>
<dbReference type="GO" id="GO:0005524">
    <property type="term" value="F:ATP binding"/>
    <property type="evidence" value="ECO:0007669"/>
    <property type="project" value="UniProtKB-KW"/>
</dbReference>
<comment type="caution">
    <text evidence="6">The sequence shown here is derived from an EMBL/GenBank/DDBJ whole genome shotgun (WGS) entry which is preliminary data.</text>
</comment>
<evidence type="ECO:0000313" key="6">
    <source>
        <dbReference type="EMBL" id="MFC4590481.1"/>
    </source>
</evidence>
<gene>
    <name evidence="6" type="ORF">ACFO8L_30605</name>
</gene>
<dbReference type="PROSITE" id="PS50893">
    <property type="entry name" value="ABC_TRANSPORTER_2"/>
    <property type="match status" value="1"/>
</dbReference>
<dbReference type="InterPro" id="IPR003439">
    <property type="entry name" value="ABC_transporter-like_ATP-bd"/>
</dbReference>
<dbReference type="SMART" id="SM00382">
    <property type="entry name" value="AAA"/>
    <property type="match status" value="1"/>
</dbReference>
<dbReference type="PANTHER" id="PTHR43335:SF2">
    <property type="entry name" value="ABC TRANSPORTER, ATP-BINDING PROTEIN"/>
    <property type="match status" value="1"/>
</dbReference>
<dbReference type="CDD" id="cd03230">
    <property type="entry name" value="ABC_DR_subfamily_A"/>
    <property type="match status" value="1"/>
</dbReference>